<reference evidence="1 2" key="1">
    <citation type="submission" date="2017-09" db="EMBL/GenBank/DDBJ databases">
        <title>Depth-based differentiation of microbial function through sediment-hosted aquifers and enrichment of novel symbionts in the deep terrestrial subsurface.</title>
        <authorList>
            <person name="Probst A.J."/>
            <person name="Ladd B."/>
            <person name="Jarett J.K."/>
            <person name="Geller-Mcgrath D.E."/>
            <person name="Sieber C.M."/>
            <person name="Emerson J.B."/>
            <person name="Anantharaman K."/>
            <person name="Thomas B.C."/>
            <person name="Malmstrom R."/>
            <person name="Stieglmeier M."/>
            <person name="Klingl A."/>
            <person name="Woyke T."/>
            <person name="Ryan C.M."/>
            <person name="Banfield J.F."/>
        </authorList>
    </citation>
    <scope>NUCLEOTIDE SEQUENCE [LARGE SCALE GENOMIC DNA]</scope>
    <source>
        <strain evidence="1">CG23_combo_of_CG06-09_8_20_14_all_34_8</strain>
    </source>
</reference>
<accession>A0A2H0B5D4</accession>
<sequence>MIRVAQKGAYLALLAPNYGAPFRKSPCFRGHRTIRIVQGFWNDLIRSSNSQLLNWRHVLPIADSQNFEIDFDTTVEPYLGSLLDFIRSLNGDLIKVSSCWEIEEKHETMINKAFRYLANKSIYPFIYWGPHLFVVWQKKS</sequence>
<dbReference type="Proteomes" id="UP000229459">
    <property type="component" value="Unassembled WGS sequence"/>
</dbReference>
<evidence type="ECO:0000313" key="2">
    <source>
        <dbReference type="Proteomes" id="UP000229459"/>
    </source>
</evidence>
<comment type="caution">
    <text evidence="1">The sequence shown here is derived from an EMBL/GenBank/DDBJ whole genome shotgun (WGS) entry which is preliminary data.</text>
</comment>
<dbReference type="EMBL" id="PCSR01000098">
    <property type="protein sequence ID" value="PIP52862.1"/>
    <property type="molecule type" value="Genomic_DNA"/>
</dbReference>
<gene>
    <name evidence="1" type="ORF">COX08_04105</name>
</gene>
<name>A0A2H0B5D4_9BACT</name>
<protein>
    <submittedName>
        <fullName evidence="1">Uncharacterized protein</fullName>
    </submittedName>
</protein>
<dbReference type="AlphaFoldDB" id="A0A2H0B5D4"/>
<proteinExistence type="predicted"/>
<organism evidence="1 2">
    <name type="scientific">Candidatus Beckwithbacteria bacterium CG23_combo_of_CG06-09_8_20_14_all_34_8</name>
    <dbReference type="NCBI Taxonomy" id="1974497"/>
    <lineage>
        <taxon>Bacteria</taxon>
        <taxon>Candidatus Beckwithiibacteriota</taxon>
    </lineage>
</organism>
<evidence type="ECO:0000313" key="1">
    <source>
        <dbReference type="EMBL" id="PIP52862.1"/>
    </source>
</evidence>